<keyword evidence="2" id="KW-0012">Acyltransferase</keyword>
<sequence>MSAGDIEAVFAVQAEAYAQGFIESREVIGARLAAAPQTAWVAEADGRVGAYLVAYPSVRGRLSALGARFYPSTEADSLYIHDLAVQQRLAGQGVGPALVRHAWAQAVQLGLTHSSLVSVQSSVAFWKRLGYCSQAPGEGDQDALRTYPGPAYYMLARLVVAP</sequence>
<name>A0A323USM0_9RHOO</name>
<dbReference type="OrthoDB" id="359414at2"/>
<dbReference type="PANTHER" id="PTHR43877">
    <property type="entry name" value="AMINOALKYLPHOSPHONATE N-ACETYLTRANSFERASE-RELATED-RELATED"/>
    <property type="match status" value="1"/>
</dbReference>
<dbReference type="CDD" id="cd04301">
    <property type="entry name" value="NAT_SF"/>
    <property type="match status" value="1"/>
</dbReference>
<dbReference type="InterPro" id="IPR050832">
    <property type="entry name" value="Bact_Acetyltransf"/>
</dbReference>
<reference evidence="4 5" key="1">
    <citation type="submission" date="2018-06" db="EMBL/GenBank/DDBJ databases">
        <title>Azoarcus communis strain SWub3 genome.</title>
        <authorList>
            <person name="Zorraquino Salvo V."/>
            <person name="Toubiana D."/>
            <person name="Blumwald E."/>
        </authorList>
    </citation>
    <scope>NUCLEOTIDE SEQUENCE [LARGE SCALE GENOMIC DNA]</scope>
    <source>
        <strain evidence="4 5">SWub3</strain>
    </source>
</reference>
<comment type="caution">
    <text evidence="4">The sequence shown here is derived from an EMBL/GenBank/DDBJ whole genome shotgun (WGS) entry which is preliminary data.</text>
</comment>
<gene>
    <name evidence="4" type="ORF">DNK49_20795</name>
</gene>
<dbReference type="SUPFAM" id="SSF55729">
    <property type="entry name" value="Acyl-CoA N-acyltransferases (Nat)"/>
    <property type="match status" value="1"/>
</dbReference>
<dbReference type="GO" id="GO:0016747">
    <property type="term" value="F:acyltransferase activity, transferring groups other than amino-acyl groups"/>
    <property type="evidence" value="ECO:0007669"/>
    <property type="project" value="InterPro"/>
</dbReference>
<feature type="domain" description="N-acetyltransferase" evidence="3">
    <location>
        <begin position="1"/>
        <end position="159"/>
    </location>
</feature>
<evidence type="ECO:0000256" key="2">
    <source>
        <dbReference type="ARBA" id="ARBA00023315"/>
    </source>
</evidence>
<dbReference type="AlphaFoldDB" id="A0A323USM0"/>
<accession>A0A323USM0</accession>
<dbReference type="Gene3D" id="3.40.630.30">
    <property type="match status" value="1"/>
</dbReference>
<dbReference type="EMBL" id="QKOE01000025">
    <property type="protein sequence ID" value="PZA14660.1"/>
    <property type="molecule type" value="Genomic_DNA"/>
</dbReference>
<dbReference type="Pfam" id="PF00583">
    <property type="entry name" value="Acetyltransf_1"/>
    <property type="match status" value="1"/>
</dbReference>
<protein>
    <submittedName>
        <fullName evidence="4">N-acetyltransferase</fullName>
    </submittedName>
</protein>
<evidence type="ECO:0000313" key="5">
    <source>
        <dbReference type="Proteomes" id="UP000248259"/>
    </source>
</evidence>
<organism evidence="4 5">
    <name type="scientific">Parazoarcus communis SWub3 = DSM 12120</name>
    <dbReference type="NCBI Taxonomy" id="1121029"/>
    <lineage>
        <taxon>Bacteria</taxon>
        <taxon>Pseudomonadati</taxon>
        <taxon>Pseudomonadota</taxon>
        <taxon>Betaproteobacteria</taxon>
        <taxon>Rhodocyclales</taxon>
        <taxon>Zoogloeaceae</taxon>
        <taxon>Parazoarcus</taxon>
    </lineage>
</organism>
<evidence type="ECO:0000259" key="3">
    <source>
        <dbReference type="PROSITE" id="PS51186"/>
    </source>
</evidence>
<evidence type="ECO:0000256" key="1">
    <source>
        <dbReference type="ARBA" id="ARBA00022679"/>
    </source>
</evidence>
<keyword evidence="5" id="KW-1185">Reference proteome</keyword>
<proteinExistence type="predicted"/>
<dbReference type="Proteomes" id="UP000248259">
    <property type="component" value="Unassembled WGS sequence"/>
</dbReference>
<dbReference type="InterPro" id="IPR000182">
    <property type="entry name" value="GNAT_dom"/>
</dbReference>
<evidence type="ECO:0000313" key="4">
    <source>
        <dbReference type="EMBL" id="PZA14660.1"/>
    </source>
</evidence>
<dbReference type="PROSITE" id="PS51186">
    <property type="entry name" value="GNAT"/>
    <property type="match status" value="1"/>
</dbReference>
<dbReference type="InterPro" id="IPR016181">
    <property type="entry name" value="Acyl_CoA_acyltransferase"/>
</dbReference>
<keyword evidence="1 4" id="KW-0808">Transferase</keyword>